<dbReference type="InterPro" id="IPR036388">
    <property type="entry name" value="WH-like_DNA-bd_sf"/>
</dbReference>
<evidence type="ECO:0000256" key="2">
    <source>
        <dbReference type="ARBA" id="ARBA00023125"/>
    </source>
</evidence>
<dbReference type="GO" id="GO:0006355">
    <property type="term" value="P:regulation of DNA-templated transcription"/>
    <property type="evidence" value="ECO:0007669"/>
    <property type="project" value="InterPro"/>
</dbReference>
<evidence type="ECO:0000256" key="1">
    <source>
        <dbReference type="ARBA" id="ARBA00023015"/>
    </source>
</evidence>
<feature type="region of interest" description="Disordered" evidence="4">
    <location>
        <begin position="191"/>
        <end position="213"/>
    </location>
</feature>
<keyword evidence="1" id="KW-0805">Transcription regulation</keyword>
<keyword evidence="2" id="KW-0238">DNA-binding</keyword>
<accession>A0A455SXL0</accession>
<dbReference type="SUPFAM" id="SSF46894">
    <property type="entry name" value="C-terminal effector domain of the bipartite response regulators"/>
    <property type="match status" value="1"/>
</dbReference>
<dbReference type="Pfam" id="PF00196">
    <property type="entry name" value="GerE"/>
    <property type="match status" value="1"/>
</dbReference>
<dbReference type="CDD" id="cd06170">
    <property type="entry name" value="LuxR_C_like"/>
    <property type="match status" value="1"/>
</dbReference>
<feature type="transmembrane region" description="Helical" evidence="5">
    <location>
        <begin position="46"/>
        <end position="69"/>
    </location>
</feature>
<dbReference type="PANTHER" id="PTHR44688">
    <property type="entry name" value="DNA-BINDING TRANSCRIPTIONAL ACTIVATOR DEVR_DOSR"/>
    <property type="match status" value="1"/>
</dbReference>
<dbReference type="PANTHER" id="PTHR44688:SF16">
    <property type="entry name" value="DNA-BINDING TRANSCRIPTIONAL ACTIVATOR DEVR_DOSR"/>
    <property type="match status" value="1"/>
</dbReference>
<dbReference type="PRINTS" id="PR00038">
    <property type="entry name" value="HTHLUXR"/>
</dbReference>
<evidence type="ECO:0000256" key="5">
    <source>
        <dbReference type="SAM" id="Phobius"/>
    </source>
</evidence>
<evidence type="ECO:0000256" key="3">
    <source>
        <dbReference type="ARBA" id="ARBA00023163"/>
    </source>
</evidence>
<dbReference type="Gene3D" id="1.10.10.10">
    <property type="entry name" value="Winged helix-like DNA-binding domain superfamily/Winged helix DNA-binding domain"/>
    <property type="match status" value="1"/>
</dbReference>
<gene>
    <name evidence="7" type="ORF">KTA_04570</name>
</gene>
<dbReference type="EMBL" id="AP019377">
    <property type="protein sequence ID" value="BBH92258.1"/>
    <property type="molecule type" value="Genomic_DNA"/>
</dbReference>
<dbReference type="InterPro" id="IPR016032">
    <property type="entry name" value="Sig_transdc_resp-reg_C-effctor"/>
</dbReference>
<keyword evidence="5" id="KW-0472">Membrane</keyword>
<dbReference type="InterPro" id="IPR000792">
    <property type="entry name" value="Tscrpt_reg_LuxR_C"/>
</dbReference>
<evidence type="ECO:0000256" key="4">
    <source>
        <dbReference type="SAM" id="MobiDB-lite"/>
    </source>
</evidence>
<organism evidence="7">
    <name type="scientific">Thermogemmatispora argillosa</name>
    <dbReference type="NCBI Taxonomy" id="2045280"/>
    <lineage>
        <taxon>Bacteria</taxon>
        <taxon>Bacillati</taxon>
        <taxon>Chloroflexota</taxon>
        <taxon>Ktedonobacteria</taxon>
        <taxon>Thermogemmatisporales</taxon>
        <taxon>Thermogemmatisporaceae</taxon>
        <taxon>Thermogemmatispora</taxon>
    </lineage>
</organism>
<protein>
    <recommendedName>
        <fullName evidence="6">HTH luxR-type domain-containing protein</fullName>
    </recommendedName>
</protein>
<dbReference type="SMART" id="SM00421">
    <property type="entry name" value="HTH_LUXR"/>
    <property type="match status" value="1"/>
</dbReference>
<feature type="domain" description="HTH luxR-type" evidence="6">
    <location>
        <begin position="306"/>
        <end position="371"/>
    </location>
</feature>
<reference evidence="7" key="1">
    <citation type="submission" date="2018-12" db="EMBL/GenBank/DDBJ databases">
        <title>Novel natural products biosynthetic potential of the class Ktedonobacteria.</title>
        <authorList>
            <person name="Zheng Y."/>
            <person name="Saitou A."/>
            <person name="Wang C.M."/>
            <person name="Toyoda A."/>
            <person name="Minakuchi Y."/>
            <person name="Sekiguchi Y."/>
            <person name="Ueda K."/>
            <person name="Takano H."/>
            <person name="Sakai Y."/>
            <person name="Yokota A."/>
            <person name="Yabe S."/>
        </authorList>
    </citation>
    <scope>NUCLEOTIDE SEQUENCE</scope>
    <source>
        <strain evidence="7">A3-2</strain>
    </source>
</reference>
<keyword evidence="5" id="KW-1133">Transmembrane helix</keyword>
<feature type="transmembrane region" description="Helical" evidence="5">
    <location>
        <begin position="151"/>
        <end position="171"/>
    </location>
</feature>
<keyword evidence="3" id="KW-0804">Transcription</keyword>
<evidence type="ECO:0000259" key="6">
    <source>
        <dbReference type="PROSITE" id="PS50043"/>
    </source>
</evidence>
<feature type="transmembrane region" description="Helical" evidence="5">
    <location>
        <begin position="115"/>
        <end position="139"/>
    </location>
</feature>
<feature type="transmembrane region" description="Helical" evidence="5">
    <location>
        <begin position="81"/>
        <end position="109"/>
    </location>
</feature>
<dbReference type="AlphaFoldDB" id="A0A455SXL0"/>
<dbReference type="PROSITE" id="PS00622">
    <property type="entry name" value="HTH_LUXR_1"/>
    <property type="match status" value="1"/>
</dbReference>
<evidence type="ECO:0000313" key="7">
    <source>
        <dbReference type="EMBL" id="BBH92258.1"/>
    </source>
</evidence>
<keyword evidence="5" id="KW-0812">Transmembrane</keyword>
<feature type="transmembrane region" description="Helical" evidence="5">
    <location>
        <begin position="20"/>
        <end position="40"/>
    </location>
</feature>
<dbReference type="PROSITE" id="PS50043">
    <property type="entry name" value="HTH_LUXR_2"/>
    <property type="match status" value="1"/>
</dbReference>
<dbReference type="GO" id="GO:0003677">
    <property type="term" value="F:DNA binding"/>
    <property type="evidence" value="ECO:0007669"/>
    <property type="project" value="UniProtKB-KW"/>
</dbReference>
<name>A0A455SXL0_9CHLR</name>
<sequence>MPYQDKTTTLEPCLRLRHCYSLTLLRVLAGIGTLLSLRVISAPLVLWAATLGIIFCSWALLALLIALVWKQQDRRLRPLALTIDLALCVAVNLLFAPWPSSIAAAAFLLPAYGWAIAYGVRGVLIVLLTFCWSELIIALARLSTNQPPANWLATLLWLLLISLTAALHLLLSRRQSLLVPIFNTQSDAQLQPGSSEFPLSESQKADAAGNSRERAAPPIISPMTLYCDSNATSLAERALHRDALPGIQASLVLTALEVAFAPYGIKLDQHRQQLESALEALMYPQMADPSQFVCCLQRLLQEAEHHWQQRAALSAREWELLHLLAEGLSYRQIGQRLYLSPSTVKTHMRHLQQKLGVSGREELLRLAQVRGWISDPACQQRAEE</sequence>
<proteinExistence type="predicted"/>